<organism evidence="4 5">
    <name type="scientific">Urechidicola croceus</name>
    <dbReference type="NCBI Taxonomy" id="1850246"/>
    <lineage>
        <taxon>Bacteria</taxon>
        <taxon>Pseudomonadati</taxon>
        <taxon>Bacteroidota</taxon>
        <taxon>Flavobacteriia</taxon>
        <taxon>Flavobacteriales</taxon>
        <taxon>Flavobacteriaceae</taxon>
        <taxon>Urechidicola</taxon>
    </lineage>
</organism>
<feature type="signal peptide" evidence="2">
    <location>
        <begin position="1"/>
        <end position="18"/>
    </location>
</feature>
<evidence type="ECO:0000256" key="1">
    <source>
        <dbReference type="ARBA" id="ARBA00022729"/>
    </source>
</evidence>
<dbReference type="NCBIfam" id="TIGR04183">
    <property type="entry name" value="Por_Secre_tail"/>
    <property type="match status" value="1"/>
</dbReference>
<feature type="chain" id="PRO_5009110750" description="Secretion system C-terminal sorting domain-containing protein" evidence="2">
    <location>
        <begin position="19"/>
        <end position="441"/>
    </location>
</feature>
<dbReference type="EMBL" id="CP017478">
    <property type="protein sequence ID" value="AOW19312.1"/>
    <property type="molecule type" value="Genomic_DNA"/>
</dbReference>
<dbReference type="InterPro" id="IPR026444">
    <property type="entry name" value="Secre_tail"/>
</dbReference>
<reference evidence="4 5" key="1">
    <citation type="submission" date="2016-10" db="EMBL/GenBank/DDBJ databases">
        <title>Lutibacter sp. LPB0138, isolated from marine gastropod.</title>
        <authorList>
            <person name="Kim E."/>
            <person name="Yi H."/>
        </authorList>
    </citation>
    <scope>NUCLEOTIDE SEQUENCE [LARGE SCALE GENOMIC DNA]</scope>
    <source>
        <strain evidence="4 5">LPB0138</strain>
    </source>
</reference>
<accession>A0A1D8P403</accession>
<dbReference type="InterPro" id="IPR011042">
    <property type="entry name" value="6-blade_b-propeller_TolB-like"/>
</dbReference>
<evidence type="ECO:0000313" key="5">
    <source>
        <dbReference type="Proteomes" id="UP000176050"/>
    </source>
</evidence>
<dbReference type="RefSeq" id="WP_070235442.1">
    <property type="nucleotide sequence ID" value="NZ_CP017478.1"/>
</dbReference>
<gene>
    <name evidence="4" type="ORF">LPB138_00835</name>
</gene>
<evidence type="ECO:0000259" key="3">
    <source>
        <dbReference type="Pfam" id="PF18962"/>
    </source>
</evidence>
<dbReference type="Proteomes" id="UP000176050">
    <property type="component" value="Chromosome"/>
</dbReference>
<dbReference type="SUPFAM" id="SSF63825">
    <property type="entry name" value="YWTD domain"/>
    <property type="match status" value="1"/>
</dbReference>
<dbReference type="PANTHER" id="PTHR47197">
    <property type="entry name" value="PROTEIN NIRF"/>
    <property type="match status" value="1"/>
</dbReference>
<evidence type="ECO:0000313" key="4">
    <source>
        <dbReference type="EMBL" id="AOW19312.1"/>
    </source>
</evidence>
<sequence>MKYLHALLFLVVTNVINAQITDVVTNLNYPTALIVIGNELYIGENFEITKIDLTSNNPTPVTVVNGVITPTDFLLHGNNLYIAEGDNTRISKLDITAITPSLTTVVQVSNFPTGLALNGNDLYIAELFGNRISKIDITDPSPQLNEVVAGVNGPRGILLEGNELYIAEDYSNKISKIDITSTSPTITTIASGVDVTRGFAIDGEDLYFIGTGGNPSSISKINTINSNITTGVASRFNFAADLYIYGDEMYIANSYNHKISKFIYTNLDPQIISITGSCGPTLIDGDYTLSVDVNGRPSFVNSNFIIQWSGSRWEHIAQNGAGISMFNNLDTYLPPASSLSEWTPVNCNPTGTFSGSGTSTSLSTEEFELNSEIKLSPNPTFEFIQISGLTEKQNYRIYNIIGSEIKNGIISNQEKIDVRNLQKGLYFLKFENEITLKFMKE</sequence>
<dbReference type="OrthoDB" id="977776at2"/>
<keyword evidence="5" id="KW-1185">Reference proteome</keyword>
<protein>
    <recommendedName>
        <fullName evidence="3">Secretion system C-terminal sorting domain-containing protein</fullName>
    </recommendedName>
</protein>
<dbReference type="PANTHER" id="PTHR47197:SF3">
    <property type="entry name" value="DIHYDRO-HEME D1 DEHYDROGENASE"/>
    <property type="match status" value="1"/>
</dbReference>
<name>A0A1D8P403_9FLAO</name>
<dbReference type="AlphaFoldDB" id="A0A1D8P403"/>
<proteinExistence type="predicted"/>
<feature type="domain" description="Secretion system C-terminal sorting" evidence="3">
    <location>
        <begin position="377"/>
        <end position="434"/>
    </location>
</feature>
<dbReference type="Pfam" id="PF18962">
    <property type="entry name" value="Por_Secre_tail"/>
    <property type="match status" value="1"/>
</dbReference>
<dbReference type="InterPro" id="IPR051200">
    <property type="entry name" value="Host-pathogen_enzymatic-act"/>
</dbReference>
<dbReference type="Gene3D" id="2.120.10.30">
    <property type="entry name" value="TolB, C-terminal domain"/>
    <property type="match status" value="1"/>
</dbReference>
<dbReference type="STRING" id="1850246.LPB138_00835"/>
<dbReference type="KEGG" id="lul:LPB138_00835"/>
<evidence type="ECO:0000256" key="2">
    <source>
        <dbReference type="SAM" id="SignalP"/>
    </source>
</evidence>
<keyword evidence="1 2" id="KW-0732">Signal</keyword>